<evidence type="ECO:0000313" key="7">
    <source>
        <dbReference type="Proteomes" id="UP000327493"/>
    </source>
</evidence>
<keyword evidence="4" id="KW-0175">Coiled coil</keyword>
<evidence type="ECO:0000256" key="3">
    <source>
        <dbReference type="RuleBase" id="RU369028"/>
    </source>
</evidence>
<evidence type="ECO:0000256" key="1">
    <source>
        <dbReference type="ARBA" id="ARBA00022723"/>
    </source>
</evidence>
<dbReference type="InterPro" id="IPR004148">
    <property type="entry name" value="BAR_dom"/>
</dbReference>
<dbReference type="Proteomes" id="UP000327493">
    <property type="component" value="Chromosome 7"/>
</dbReference>
<dbReference type="InterPro" id="IPR027267">
    <property type="entry name" value="AH/BAR_dom_sf"/>
</dbReference>
<sequence>KNCFLRAWEITRRFFNGCFPHDFEWNFFLSASNTLPLGFKQLLLLLLFRANIDEVETEVVEIEAKLDKLVKLCSGMIEAGKAYVSANKLFVNGVRDLSQQCKKDETISECLEKCGESLQEIINYHM</sequence>
<dbReference type="PANTHER" id="PTHR23180:SF407">
    <property type="entry name" value="ARF-GAP WITH COILED-COIL, ANK REPEAT AND PH DOMAIN-CONTAINING PROTEIN 3"/>
    <property type="match status" value="1"/>
</dbReference>
<organism evidence="6 7">
    <name type="scientific">Etheostoma spectabile</name>
    <name type="common">orangethroat darter</name>
    <dbReference type="NCBI Taxonomy" id="54343"/>
    <lineage>
        <taxon>Eukaryota</taxon>
        <taxon>Metazoa</taxon>
        <taxon>Chordata</taxon>
        <taxon>Craniata</taxon>
        <taxon>Vertebrata</taxon>
        <taxon>Euteleostomi</taxon>
        <taxon>Actinopterygii</taxon>
        <taxon>Neopterygii</taxon>
        <taxon>Teleostei</taxon>
        <taxon>Neoteleostei</taxon>
        <taxon>Acanthomorphata</taxon>
        <taxon>Eupercaria</taxon>
        <taxon>Perciformes</taxon>
        <taxon>Percoidei</taxon>
        <taxon>Percidae</taxon>
        <taxon>Etheostomatinae</taxon>
        <taxon>Etheostoma</taxon>
    </lineage>
</organism>
<keyword evidence="3" id="KW-0863">Zinc-finger</keyword>
<feature type="domain" description="BAR" evidence="5">
    <location>
        <begin position="48"/>
        <end position="126"/>
    </location>
</feature>
<comment type="domain">
    <text evidence="3">The BAR domain mediates homodimerization, it can neither bind membrane nor impart curvature, but instead requires the neighboring PH domain to achieve these functions.</text>
</comment>
<name>A0A5J5DDE5_9PERO</name>
<dbReference type="Gene3D" id="1.20.1270.60">
    <property type="entry name" value="Arfaptin homology (AH) domain/BAR domain"/>
    <property type="match status" value="1"/>
</dbReference>
<comment type="function">
    <text evidence="3">GTPase-activating protein for the ADP ribosylation factor family.</text>
</comment>
<comment type="subcellular location">
    <subcellularLocation>
        <location evidence="3">Endosome membrane</location>
        <topology evidence="3">Peripheral membrane protein</topology>
    </subcellularLocation>
</comment>
<gene>
    <name evidence="6" type="ORF">FQN60_002363</name>
</gene>
<dbReference type="GO" id="GO:0008270">
    <property type="term" value="F:zinc ion binding"/>
    <property type="evidence" value="ECO:0007669"/>
    <property type="project" value="UniProtKB-KW"/>
</dbReference>
<keyword evidence="3" id="KW-0040">ANK repeat</keyword>
<dbReference type="GO" id="GO:0010008">
    <property type="term" value="C:endosome membrane"/>
    <property type="evidence" value="ECO:0007669"/>
    <property type="project" value="UniProtKB-SubCell"/>
</dbReference>
<protein>
    <recommendedName>
        <fullName evidence="3">Arf-GAP with coiled-coil, ANK repeat and PH domain-containing protein</fullName>
        <shortName evidence="3">Cnt-b</shortName>
    </recommendedName>
    <alternativeName>
        <fullName evidence="3">Centaurin-beta</fullName>
    </alternativeName>
</protein>
<feature type="non-terminal residue" evidence="6">
    <location>
        <position position="1"/>
    </location>
</feature>
<keyword evidence="1 3" id="KW-0479">Metal-binding</keyword>
<keyword evidence="2 3" id="KW-0862">Zinc</keyword>
<accession>A0A5J5DDE5</accession>
<dbReference type="Pfam" id="PF16746">
    <property type="entry name" value="BAR_3"/>
    <property type="match status" value="1"/>
</dbReference>
<comment type="activity regulation">
    <text evidence="3">GAP activity stimulated by phosphatidylinositol 4,5-bisphosphate (PIP2) and phosphatidic acid.</text>
</comment>
<evidence type="ECO:0000256" key="4">
    <source>
        <dbReference type="SAM" id="Coils"/>
    </source>
</evidence>
<comment type="domain">
    <text evidence="3">PH domain binds phospholipids including phosphatidic acid, phosphatidylinositol 3-phosphate, phosphatidylinositol 3,5-bisphosphate (PIP2) and phosphatidylinositol 3,4,5-trisphosphate (PIP3). May mediate protein binding to PIP2 or PIP3 containing membranes.</text>
</comment>
<dbReference type="EMBL" id="VOFY01000007">
    <property type="protein sequence ID" value="KAA8591420.1"/>
    <property type="molecule type" value="Genomic_DNA"/>
</dbReference>
<keyword evidence="3" id="KW-0677">Repeat</keyword>
<evidence type="ECO:0000313" key="6">
    <source>
        <dbReference type="EMBL" id="KAA8591420.1"/>
    </source>
</evidence>
<keyword evidence="7" id="KW-1185">Reference proteome</keyword>
<evidence type="ECO:0000259" key="5">
    <source>
        <dbReference type="Pfam" id="PF16746"/>
    </source>
</evidence>
<proteinExistence type="predicted"/>
<dbReference type="SUPFAM" id="SSF103657">
    <property type="entry name" value="BAR/IMD domain-like"/>
    <property type="match status" value="1"/>
</dbReference>
<dbReference type="GO" id="GO:0005096">
    <property type="term" value="F:GTPase activator activity"/>
    <property type="evidence" value="ECO:0007669"/>
    <property type="project" value="UniProtKB-KW"/>
</dbReference>
<comment type="caution">
    <text evidence="6">The sequence shown here is derived from an EMBL/GenBank/DDBJ whole genome shotgun (WGS) entry which is preliminary data.</text>
</comment>
<evidence type="ECO:0000256" key="2">
    <source>
        <dbReference type="ARBA" id="ARBA00022833"/>
    </source>
</evidence>
<feature type="non-terminal residue" evidence="6">
    <location>
        <position position="126"/>
    </location>
</feature>
<dbReference type="InterPro" id="IPR045258">
    <property type="entry name" value="ACAP1/2/3-like"/>
</dbReference>
<keyword evidence="3" id="KW-0967">Endosome</keyword>
<dbReference type="AlphaFoldDB" id="A0A5J5DDE5"/>
<keyword evidence="3" id="KW-0343">GTPase activation</keyword>
<dbReference type="PANTHER" id="PTHR23180">
    <property type="entry name" value="CENTAURIN/ARF"/>
    <property type="match status" value="1"/>
</dbReference>
<reference evidence="6 7" key="1">
    <citation type="submission" date="2019-08" db="EMBL/GenBank/DDBJ databases">
        <title>A chromosome-level genome assembly, high-density linkage maps, and genome scans reveal the genomic architecture of hybrid incompatibilities underlying speciation via character displacement in darters (Percidae: Etheostominae).</title>
        <authorList>
            <person name="Moran R.L."/>
            <person name="Catchen J.M."/>
            <person name="Fuller R.C."/>
        </authorList>
    </citation>
    <scope>NUCLEOTIDE SEQUENCE [LARGE SCALE GENOMIC DNA]</scope>
    <source>
        <strain evidence="6">EspeVRDwgs_2016</strain>
        <tissue evidence="6">Muscle</tissue>
    </source>
</reference>
<feature type="coiled-coil region" evidence="4">
    <location>
        <begin position="45"/>
        <end position="72"/>
    </location>
</feature>